<protein>
    <submittedName>
        <fullName evidence="8">G_PROTEIN_RECEP_F1_2 domain-containing protein</fullName>
    </submittedName>
</protein>
<organism evidence="7 8">
    <name type="scientific">Schistosoma mansoni</name>
    <name type="common">Blood fluke</name>
    <dbReference type="NCBI Taxonomy" id="6183"/>
    <lineage>
        <taxon>Eukaryota</taxon>
        <taxon>Metazoa</taxon>
        <taxon>Spiralia</taxon>
        <taxon>Lophotrochozoa</taxon>
        <taxon>Platyhelminthes</taxon>
        <taxon>Trematoda</taxon>
        <taxon>Digenea</taxon>
        <taxon>Strigeidida</taxon>
        <taxon>Schistosomatoidea</taxon>
        <taxon>Schistosomatidae</taxon>
        <taxon>Schistosoma</taxon>
    </lineage>
</organism>
<dbReference type="Pfam" id="PF00001">
    <property type="entry name" value="7tm_1"/>
    <property type="match status" value="1"/>
</dbReference>
<evidence type="ECO:0000256" key="2">
    <source>
        <dbReference type="ARBA" id="ARBA00022692"/>
    </source>
</evidence>
<reference evidence="7" key="1">
    <citation type="journal article" date="2012" name="PLoS Negl. Trop. Dis.">
        <title>A systematically improved high quality genome and transcriptome of the human blood fluke Schistosoma mansoni.</title>
        <authorList>
            <person name="Protasio A.V."/>
            <person name="Tsai I.J."/>
            <person name="Babbage A."/>
            <person name="Nichol S."/>
            <person name="Hunt M."/>
            <person name="Aslett M.A."/>
            <person name="De Silva N."/>
            <person name="Velarde G.S."/>
            <person name="Anderson T.J."/>
            <person name="Clark R.C."/>
            <person name="Davidson C."/>
            <person name="Dillon G.P."/>
            <person name="Holroyd N.E."/>
            <person name="LoVerde P.T."/>
            <person name="Lloyd C."/>
            <person name="McQuillan J."/>
            <person name="Oliveira G."/>
            <person name="Otto T.D."/>
            <person name="Parker-Manuel S.J."/>
            <person name="Quail M.A."/>
            <person name="Wilson R.A."/>
            <person name="Zerlotini A."/>
            <person name="Dunne D.W."/>
            <person name="Berriman M."/>
        </authorList>
    </citation>
    <scope>NUCLEOTIDE SEQUENCE [LARGE SCALE GENOMIC DNA]</scope>
    <source>
        <strain evidence="7">Puerto Rican</strain>
    </source>
</reference>
<dbReference type="PROSITE" id="PS50262">
    <property type="entry name" value="G_PROTEIN_RECEP_F1_2"/>
    <property type="match status" value="1"/>
</dbReference>
<dbReference type="Gene3D" id="1.20.1070.10">
    <property type="entry name" value="Rhodopsin 7-helix transmembrane proteins"/>
    <property type="match status" value="1"/>
</dbReference>
<dbReference type="AlphaFoldDB" id="A0A5K4F8S9"/>
<evidence type="ECO:0000256" key="1">
    <source>
        <dbReference type="ARBA" id="ARBA00004370"/>
    </source>
</evidence>
<keyword evidence="3 5" id="KW-1133">Transmembrane helix</keyword>
<dbReference type="GO" id="GO:0016020">
    <property type="term" value="C:membrane"/>
    <property type="evidence" value="ECO:0007669"/>
    <property type="project" value="UniProtKB-SubCell"/>
</dbReference>
<keyword evidence="4 5" id="KW-0472">Membrane</keyword>
<proteinExistence type="predicted"/>
<sequence length="95" mass="10990">MNPLLIVIPLNFHQQASTLTITMLQSLYFFGNLLIISCMATRNRLKRICDQYIASLAFAHFLVSVFVLPFAMIRQNLGYWPFESTMVYSCVCLLY</sequence>
<dbReference type="InParanoid" id="A0A5K4F8S9"/>
<feature type="transmembrane region" description="Helical" evidence="5">
    <location>
        <begin position="52"/>
        <end position="73"/>
    </location>
</feature>
<dbReference type="STRING" id="6183.A0A5K4F8S9"/>
<dbReference type="GO" id="GO:0004930">
    <property type="term" value="F:G protein-coupled receptor activity"/>
    <property type="evidence" value="ECO:0007669"/>
    <property type="project" value="InterPro"/>
</dbReference>
<reference evidence="8" key="2">
    <citation type="submission" date="2019-11" db="UniProtKB">
        <authorList>
            <consortium name="WormBaseParasite"/>
        </authorList>
    </citation>
    <scope>IDENTIFICATION</scope>
    <source>
        <strain evidence="8">Puerto Rican</strain>
    </source>
</reference>
<accession>A0A5K4F8S9</accession>
<evidence type="ECO:0000313" key="8">
    <source>
        <dbReference type="WBParaSite" id="Smp_336110.1"/>
    </source>
</evidence>
<keyword evidence="7" id="KW-1185">Reference proteome</keyword>
<evidence type="ECO:0000313" key="7">
    <source>
        <dbReference type="Proteomes" id="UP000008854"/>
    </source>
</evidence>
<evidence type="ECO:0000256" key="5">
    <source>
        <dbReference type="SAM" id="Phobius"/>
    </source>
</evidence>
<feature type="domain" description="G-protein coupled receptors family 1 profile" evidence="6">
    <location>
        <begin position="31"/>
        <end position="95"/>
    </location>
</feature>
<name>A0A5K4F8S9_SCHMA</name>
<comment type="subcellular location">
    <subcellularLocation>
        <location evidence="1">Membrane</location>
    </subcellularLocation>
</comment>
<dbReference type="Proteomes" id="UP000008854">
    <property type="component" value="Unassembled WGS sequence"/>
</dbReference>
<feature type="transmembrane region" description="Helical" evidence="5">
    <location>
        <begin position="20"/>
        <end position="40"/>
    </location>
</feature>
<dbReference type="InterPro" id="IPR017452">
    <property type="entry name" value="GPCR_Rhodpsn_7TM"/>
</dbReference>
<evidence type="ECO:0000259" key="6">
    <source>
        <dbReference type="PROSITE" id="PS50262"/>
    </source>
</evidence>
<dbReference type="InterPro" id="IPR000276">
    <property type="entry name" value="GPCR_Rhodpsn"/>
</dbReference>
<evidence type="ECO:0000256" key="3">
    <source>
        <dbReference type="ARBA" id="ARBA00022989"/>
    </source>
</evidence>
<evidence type="ECO:0000256" key="4">
    <source>
        <dbReference type="ARBA" id="ARBA00023136"/>
    </source>
</evidence>
<dbReference type="WBParaSite" id="Smp_336110.1">
    <property type="protein sequence ID" value="Smp_336110.1"/>
    <property type="gene ID" value="Smp_336110"/>
</dbReference>
<keyword evidence="2 5" id="KW-0812">Transmembrane</keyword>
<dbReference type="SUPFAM" id="SSF81321">
    <property type="entry name" value="Family A G protein-coupled receptor-like"/>
    <property type="match status" value="1"/>
</dbReference>